<feature type="domain" description="Prepilin peptidase A24 N-terminal" evidence="9">
    <location>
        <begin position="13"/>
        <end position="95"/>
    </location>
</feature>
<feature type="transmembrane region" description="Helical" evidence="7">
    <location>
        <begin position="100"/>
        <end position="118"/>
    </location>
</feature>
<evidence type="ECO:0000256" key="5">
    <source>
        <dbReference type="ARBA" id="ARBA00022989"/>
    </source>
</evidence>
<dbReference type="PANTHER" id="PTHR30487:SF0">
    <property type="entry name" value="PREPILIN LEADER PEPTIDASE_N-METHYLTRANSFERASE-RELATED"/>
    <property type="match status" value="1"/>
</dbReference>
<proteinExistence type="inferred from homology"/>
<dbReference type="GO" id="GO:0004190">
    <property type="term" value="F:aspartic-type endopeptidase activity"/>
    <property type="evidence" value="ECO:0007669"/>
    <property type="project" value="InterPro"/>
</dbReference>
<keyword evidence="3" id="KW-1003">Cell membrane</keyword>
<dbReference type="AlphaFoldDB" id="A0A7V3VSE9"/>
<dbReference type="EMBL" id="DTPE01000106">
    <property type="protein sequence ID" value="HGE74989.1"/>
    <property type="molecule type" value="Genomic_DNA"/>
</dbReference>
<feature type="domain" description="Prepilin type IV endopeptidase peptidase" evidence="8">
    <location>
        <begin position="107"/>
        <end position="209"/>
    </location>
</feature>
<name>A0A7V3VSE9_9BACT</name>
<feature type="transmembrane region" description="Helical" evidence="7">
    <location>
        <begin position="149"/>
        <end position="168"/>
    </location>
</feature>
<dbReference type="GO" id="GO:0005886">
    <property type="term" value="C:plasma membrane"/>
    <property type="evidence" value="ECO:0007669"/>
    <property type="project" value="UniProtKB-SubCell"/>
</dbReference>
<dbReference type="InterPro" id="IPR050882">
    <property type="entry name" value="Prepilin_peptidase/N-MTase"/>
</dbReference>
<evidence type="ECO:0000256" key="7">
    <source>
        <dbReference type="SAM" id="Phobius"/>
    </source>
</evidence>
<gene>
    <name evidence="10" type="ORF">ENX73_02560</name>
</gene>
<feature type="transmembrane region" description="Helical" evidence="7">
    <location>
        <begin position="6"/>
        <end position="27"/>
    </location>
</feature>
<organism evidence="10">
    <name type="scientific">Mesoaciditoga lauensis</name>
    <dbReference type="NCBI Taxonomy" id="1495039"/>
    <lineage>
        <taxon>Bacteria</taxon>
        <taxon>Thermotogati</taxon>
        <taxon>Thermotogota</taxon>
        <taxon>Thermotogae</taxon>
        <taxon>Mesoaciditogales</taxon>
        <taxon>Mesoaciditogaceae</taxon>
        <taxon>Mesoaciditoga</taxon>
    </lineage>
</organism>
<evidence type="ECO:0000313" key="10">
    <source>
        <dbReference type="EMBL" id="HGE74989.1"/>
    </source>
</evidence>
<dbReference type="GO" id="GO:0006465">
    <property type="term" value="P:signal peptide processing"/>
    <property type="evidence" value="ECO:0007669"/>
    <property type="project" value="TreeGrafter"/>
</dbReference>
<sequence length="242" mass="26907">MWDKLIIDLIALIFGLIFGSFYNVLIYRVPKDLSIVKPERSFCPVCKHQLEWKDNIPILSYLFLRGRCRYCGSKISIVYPLVEGSTALLFLLSAYLTNDIFSMIALWLLFSGAIIITVIDFQTMLIPDFAVIMTAAGGALWALMRGHLIVSLITAAVVFGIFFLIHLFSKNGMGFGDVEYIGALALYLTPISIVWAVLIASVSAIIFTIPMLATHKANRKTRVPFGPFLAIGVSIAIFVKFL</sequence>
<dbReference type="PANTHER" id="PTHR30487">
    <property type="entry name" value="TYPE 4 PREPILIN-LIKE PROTEINS LEADER PEPTIDE-PROCESSING ENZYME"/>
    <property type="match status" value="1"/>
</dbReference>
<feature type="transmembrane region" description="Helical" evidence="7">
    <location>
        <begin position="225"/>
        <end position="241"/>
    </location>
</feature>
<dbReference type="InterPro" id="IPR000045">
    <property type="entry name" value="Prepilin_IV_endopep_pep"/>
</dbReference>
<comment type="similarity">
    <text evidence="2">Belongs to the peptidase A24 family.</text>
</comment>
<keyword evidence="5 7" id="KW-1133">Transmembrane helix</keyword>
<dbReference type="Pfam" id="PF06750">
    <property type="entry name" value="A24_N_bact"/>
    <property type="match status" value="1"/>
</dbReference>
<keyword evidence="4 7" id="KW-0812">Transmembrane</keyword>
<comment type="subcellular location">
    <subcellularLocation>
        <location evidence="1">Cell membrane</location>
        <topology evidence="1">Multi-pass membrane protein</topology>
    </subcellularLocation>
</comment>
<evidence type="ECO:0000256" key="1">
    <source>
        <dbReference type="ARBA" id="ARBA00004651"/>
    </source>
</evidence>
<dbReference type="Pfam" id="PF01478">
    <property type="entry name" value="Peptidase_A24"/>
    <property type="match status" value="1"/>
</dbReference>
<evidence type="ECO:0000256" key="2">
    <source>
        <dbReference type="ARBA" id="ARBA00005801"/>
    </source>
</evidence>
<protein>
    <submittedName>
        <fullName evidence="10">Prepilin peptidase</fullName>
    </submittedName>
</protein>
<reference evidence="10" key="1">
    <citation type="journal article" date="2020" name="mSystems">
        <title>Genome- and Community-Level Interaction Insights into Carbon Utilization and Element Cycling Functions of Hydrothermarchaeota in Hydrothermal Sediment.</title>
        <authorList>
            <person name="Zhou Z."/>
            <person name="Liu Y."/>
            <person name="Xu W."/>
            <person name="Pan J."/>
            <person name="Luo Z.H."/>
            <person name="Li M."/>
        </authorList>
    </citation>
    <scope>NUCLEOTIDE SEQUENCE [LARGE SCALE GENOMIC DNA]</scope>
    <source>
        <strain evidence="10">SpSt-966</strain>
    </source>
</reference>
<evidence type="ECO:0000256" key="4">
    <source>
        <dbReference type="ARBA" id="ARBA00022692"/>
    </source>
</evidence>
<evidence type="ECO:0000259" key="9">
    <source>
        <dbReference type="Pfam" id="PF06750"/>
    </source>
</evidence>
<evidence type="ECO:0000256" key="3">
    <source>
        <dbReference type="ARBA" id="ARBA00022475"/>
    </source>
</evidence>
<accession>A0A7V3VSE9</accession>
<dbReference type="Gene3D" id="1.20.120.1220">
    <property type="match status" value="1"/>
</dbReference>
<feature type="transmembrane region" description="Helical" evidence="7">
    <location>
        <begin position="180"/>
        <end position="213"/>
    </location>
</feature>
<comment type="caution">
    <text evidence="10">The sequence shown here is derived from an EMBL/GenBank/DDBJ whole genome shotgun (WGS) entry which is preliminary data.</text>
</comment>
<dbReference type="InterPro" id="IPR010627">
    <property type="entry name" value="Prepilin_pept_A24_N"/>
</dbReference>
<evidence type="ECO:0000256" key="6">
    <source>
        <dbReference type="ARBA" id="ARBA00023136"/>
    </source>
</evidence>
<keyword evidence="6 7" id="KW-0472">Membrane</keyword>
<feature type="transmembrane region" description="Helical" evidence="7">
    <location>
        <begin position="75"/>
        <end position="94"/>
    </location>
</feature>
<evidence type="ECO:0000259" key="8">
    <source>
        <dbReference type="Pfam" id="PF01478"/>
    </source>
</evidence>